<keyword evidence="1" id="KW-1133">Transmembrane helix</keyword>
<feature type="transmembrane region" description="Helical" evidence="1">
    <location>
        <begin position="160"/>
        <end position="183"/>
    </location>
</feature>
<reference evidence="2" key="1">
    <citation type="journal article" date="2014" name="Int. J. Syst. Evol. Microbiol.">
        <title>Complete genome sequence of Corynebacterium casei LMG S-19264T (=DSM 44701T), isolated from a smear-ripened cheese.</title>
        <authorList>
            <consortium name="US DOE Joint Genome Institute (JGI-PGF)"/>
            <person name="Walter F."/>
            <person name="Albersmeier A."/>
            <person name="Kalinowski J."/>
            <person name="Ruckert C."/>
        </authorList>
    </citation>
    <scope>NUCLEOTIDE SEQUENCE</scope>
    <source>
        <strain evidence="2">JCM 3276</strain>
    </source>
</reference>
<feature type="transmembrane region" description="Helical" evidence="1">
    <location>
        <begin position="501"/>
        <end position="522"/>
    </location>
</feature>
<proteinExistence type="predicted"/>
<keyword evidence="1" id="KW-0812">Transmembrane</keyword>
<protein>
    <submittedName>
        <fullName evidence="2">Exporter of polyketide antibiotics</fullName>
    </submittedName>
</protein>
<feature type="transmembrane region" description="Helical" evidence="1">
    <location>
        <begin position="20"/>
        <end position="39"/>
    </location>
</feature>
<sequence>MRELAGTGALVRLALRRDRILLPAWLLALVALAVTSAVATTDLYPTAESVAKAVSALNDTPAMVALYGRVHDPSSVGALAMLKALASGAVLVAALAVFLVVRHTRGEEEAGRAELLVAGPVGRSAQLTAAMVVVVGGSLLLGLASALALAASGLPLSGCFAFGLAWAGVGVAFAAVAAVAAQAVASARGAAGLAFGTLALTYALRGIGDAMGEQWLSWLSPIGWAQAVRPFAGDRWWAGLLPLTFAVAAVAAAYALAARRDLGAGLVPERAGPVSPGLGLRGPLSLAWRSHRGALAGWTAGFTAYGLLVGAVAGSAGDMLSSEQARELFDKLGNAGSLSDSVLAAMLGVLGVLAAAHGVQAVGRAHAEEDAGRAALVLAGPVGRTRWLLGHIAVALVGSALVLVAAGVAAGAVHALRLGDADQFARVMGAALARVPAAWVLVGVAAVGYGVFPRASGAAWAYLIAALLIGEVGPLLGLDGAVLGISPFTHVPALPGADAQWLSLFALAGVAAALVAAGAAGLRRRDLTGHQ</sequence>
<feature type="transmembrane region" description="Helical" evidence="1">
    <location>
        <begin position="388"/>
        <end position="413"/>
    </location>
</feature>
<feature type="transmembrane region" description="Helical" evidence="1">
    <location>
        <begin position="76"/>
        <end position="101"/>
    </location>
</feature>
<dbReference type="EMBL" id="BMRB01000002">
    <property type="protein sequence ID" value="GGS28600.1"/>
    <property type="molecule type" value="Genomic_DNA"/>
</dbReference>
<keyword evidence="1" id="KW-0472">Membrane</keyword>
<feature type="transmembrane region" description="Helical" evidence="1">
    <location>
        <begin position="459"/>
        <end position="481"/>
    </location>
</feature>
<organism evidence="2 3">
    <name type="scientific">Actinokineospora fastidiosa</name>
    <dbReference type="NCBI Taxonomy" id="1816"/>
    <lineage>
        <taxon>Bacteria</taxon>
        <taxon>Bacillati</taxon>
        <taxon>Actinomycetota</taxon>
        <taxon>Actinomycetes</taxon>
        <taxon>Pseudonocardiales</taxon>
        <taxon>Pseudonocardiaceae</taxon>
        <taxon>Actinokineospora</taxon>
    </lineage>
</organism>
<evidence type="ECO:0000313" key="2">
    <source>
        <dbReference type="EMBL" id="GGS28600.1"/>
    </source>
</evidence>
<accession>A0A918LC76</accession>
<evidence type="ECO:0000313" key="3">
    <source>
        <dbReference type="Proteomes" id="UP000660680"/>
    </source>
</evidence>
<feature type="transmembrane region" description="Helical" evidence="1">
    <location>
        <begin position="236"/>
        <end position="257"/>
    </location>
</feature>
<keyword evidence="3" id="KW-1185">Reference proteome</keyword>
<feature type="transmembrane region" description="Helical" evidence="1">
    <location>
        <begin position="190"/>
        <end position="208"/>
    </location>
</feature>
<feature type="transmembrane region" description="Helical" evidence="1">
    <location>
        <begin position="433"/>
        <end position="452"/>
    </location>
</feature>
<dbReference type="Proteomes" id="UP000660680">
    <property type="component" value="Unassembled WGS sequence"/>
</dbReference>
<reference evidence="2" key="2">
    <citation type="submission" date="2020-09" db="EMBL/GenBank/DDBJ databases">
        <authorList>
            <person name="Sun Q."/>
            <person name="Ohkuma M."/>
        </authorList>
    </citation>
    <scope>NUCLEOTIDE SEQUENCE</scope>
    <source>
        <strain evidence="2">JCM 3276</strain>
    </source>
</reference>
<feature type="transmembrane region" description="Helical" evidence="1">
    <location>
        <begin position="295"/>
        <end position="317"/>
    </location>
</feature>
<feature type="transmembrane region" description="Helical" evidence="1">
    <location>
        <begin position="337"/>
        <end position="356"/>
    </location>
</feature>
<gene>
    <name evidence="2" type="ORF">GCM10010171_22130</name>
</gene>
<dbReference type="AlphaFoldDB" id="A0A918LC76"/>
<name>A0A918LC76_9PSEU</name>
<dbReference type="RefSeq" id="WP_189210337.1">
    <property type="nucleotide sequence ID" value="NZ_BMRB01000002.1"/>
</dbReference>
<feature type="transmembrane region" description="Helical" evidence="1">
    <location>
        <begin position="129"/>
        <end position="154"/>
    </location>
</feature>
<comment type="caution">
    <text evidence="2">The sequence shown here is derived from an EMBL/GenBank/DDBJ whole genome shotgun (WGS) entry which is preliminary data.</text>
</comment>
<evidence type="ECO:0000256" key="1">
    <source>
        <dbReference type="SAM" id="Phobius"/>
    </source>
</evidence>